<dbReference type="GO" id="GO:0000278">
    <property type="term" value="P:mitotic cell cycle"/>
    <property type="evidence" value="ECO:0007669"/>
    <property type="project" value="TreeGrafter"/>
</dbReference>
<dbReference type="GO" id="GO:0005634">
    <property type="term" value="C:nucleus"/>
    <property type="evidence" value="ECO:0007669"/>
    <property type="project" value="TreeGrafter"/>
</dbReference>
<dbReference type="SUPFAM" id="SSF56112">
    <property type="entry name" value="Protein kinase-like (PK-like)"/>
    <property type="match status" value="1"/>
</dbReference>
<dbReference type="SMART" id="SM01331">
    <property type="entry name" value="DUF3635"/>
    <property type="match status" value="1"/>
</dbReference>
<evidence type="ECO:0000256" key="6">
    <source>
        <dbReference type="ARBA" id="ARBA00022840"/>
    </source>
</evidence>
<keyword evidence="5" id="KW-0418">Kinase</keyword>
<keyword evidence="2" id="KW-0723">Serine/threonine-protein kinase</keyword>
<name>A0A8H3TT20_9TREE</name>
<keyword evidence="3" id="KW-0808">Transferase</keyword>
<evidence type="ECO:0000256" key="7">
    <source>
        <dbReference type="ARBA" id="ARBA00047899"/>
    </source>
</evidence>
<evidence type="ECO:0000313" key="11">
    <source>
        <dbReference type="EMBL" id="GHJ86373.1"/>
    </source>
</evidence>
<dbReference type="InterPro" id="IPR000719">
    <property type="entry name" value="Prot_kinase_dom"/>
</dbReference>
<dbReference type="GO" id="GO:0005524">
    <property type="term" value="F:ATP binding"/>
    <property type="evidence" value="ECO:0007669"/>
    <property type="project" value="UniProtKB-KW"/>
</dbReference>
<dbReference type="GO" id="GO:0005737">
    <property type="term" value="C:cytoplasm"/>
    <property type="evidence" value="ECO:0007669"/>
    <property type="project" value="TreeGrafter"/>
</dbReference>
<dbReference type="AlphaFoldDB" id="A0A8H3TT20"/>
<dbReference type="OrthoDB" id="5327538at2759"/>
<dbReference type="PANTHER" id="PTHR24419">
    <property type="entry name" value="INTERLEUKIN-1 RECEPTOR-ASSOCIATED KINASE"/>
    <property type="match status" value="1"/>
</dbReference>
<keyword evidence="4" id="KW-0547">Nucleotide-binding</keyword>
<dbReference type="Proteomes" id="UP000620104">
    <property type="component" value="Unassembled WGS sequence"/>
</dbReference>
<dbReference type="Pfam" id="PF12330">
    <property type="entry name" value="Haspin_kinase"/>
    <property type="match status" value="1"/>
</dbReference>
<dbReference type="PROSITE" id="PS50011">
    <property type="entry name" value="PROTEIN_KINASE_DOM"/>
    <property type="match status" value="1"/>
</dbReference>
<evidence type="ECO:0000259" key="10">
    <source>
        <dbReference type="PROSITE" id="PS50011"/>
    </source>
</evidence>
<reference evidence="11" key="1">
    <citation type="submission" date="2020-07" db="EMBL/GenBank/DDBJ databases">
        <title>Draft Genome Sequence of a Deep-Sea Yeast, Naganishia (Cryptococcus) liquefaciens strain N6.</title>
        <authorList>
            <person name="Han Y.W."/>
            <person name="Kajitani R."/>
            <person name="Morimoto H."/>
            <person name="Parhat M."/>
            <person name="Tsubouchi H."/>
            <person name="Bakenova O."/>
            <person name="Ogata M."/>
            <person name="Argunhan B."/>
            <person name="Aoki R."/>
            <person name="Kajiwara S."/>
            <person name="Itoh T."/>
            <person name="Iwasaki H."/>
        </authorList>
    </citation>
    <scope>NUCLEOTIDE SEQUENCE</scope>
    <source>
        <strain evidence="11">N6</strain>
    </source>
</reference>
<dbReference type="InterPro" id="IPR011009">
    <property type="entry name" value="Kinase-like_dom_sf"/>
</dbReference>
<feature type="compositionally biased region" description="Basic and acidic residues" evidence="9">
    <location>
        <begin position="95"/>
        <end position="107"/>
    </location>
</feature>
<comment type="catalytic activity">
    <reaction evidence="8">
        <text>L-seryl-[protein] + ATP = O-phospho-L-seryl-[protein] + ADP + H(+)</text>
        <dbReference type="Rhea" id="RHEA:17989"/>
        <dbReference type="Rhea" id="RHEA-COMP:9863"/>
        <dbReference type="Rhea" id="RHEA-COMP:11604"/>
        <dbReference type="ChEBI" id="CHEBI:15378"/>
        <dbReference type="ChEBI" id="CHEBI:29999"/>
        <dbReference type="ChEBI" id="CHEBI:30616"/>
        <dbReference type="ChEBI" id="CHEBI:83421"/>
        <dbReference type="ChEBI" id="CHEBI:456216"/>
        <dbReference type="EC" id="2.7.11.1"/>
    </reaction>
</comment>
<dbReference type="Gene3D" id="3.30.200.20">
    <property type="entry name" value="Phosphorylase Kinase, domain 1"/>
    <property type="match status" value="1"/>
</dbReference>
<gene>
    <name evidence="11" type="ORF">NliqN6_2775</name>
</gene>
<comment type="catalytic activity">
    <reaction evidence="7">
        <text>L-threonyl-[protein] + ATP = O-phospho-L-threonyl-[protein] + ADP + H(+)</text>
        <dbReference type="Rhea" id="RHEA:46608"/>
        <dbReference type="Rhea" id="RHEA-COMP:11060"/>
        <dbReference type="Rhea" id="RHEA-COMP:11605"/>
        <dbReference type="ChEBI" id="CHEBI:15378"/>
        <dbReference type="ChEBI" id="CHEBI:30013"/>
        <dbReference type="ChEBI" id="CHEBI:30616"/>
        <dbReference type="ChEBI" id="CHEBI:61977"/>
        <dbReference type="ChEBI" id="CHEBI:456216"/>
        <dbReference type="EC" id="2.7.11.1"/>
    </reaction>
</comment>
<evidence type="ECO:0000256" key="2">
    <source>
        <dbReference type="ARBA" id="ARBA00022527"/>
    </source>
</evidence>
<comment type="caution">
    <text evidence="11">The sequence shown here is derived from an EMBL/GenBank/DDBJ whole genome shotgun (WGS) entry which is preliminary data.</text>
</comment>
<evidence type="ECO:0000313" key="12">
    <source>
        <dbReference type="Proteomes" id="UP000620104"/>
    </source>
</evidence>
<feature type="compositionally biased region" description="Basic and acidic residues" evidence="9">
    <location>
        <begin position="129"/>
        <end position="140"/>
    </location>
</feature>
<evidence type="ECO:0000256" key="4">
    <source>
        <dbReference type="ARBA" id="ARBA00022741"/>
    </source>
</evidence>
<dbReference type="EC" id="2.7.11.1" evidence="1"/>
<protein>
    <recommendedName>
        <fullName evidence="1">non-specific serine/threonine protein kinase</fullName>
        <ecNumber evidence="1">2.7.11.1</ecNumber>
    </recommendedName>
</protein>
<evidence type="ECO:0000256" key="8">
    <source>
        <dbReference type="ARBA" id="ARBA00048679"/>
    </source>
</evidence>
<dbReference type="EMBL" id="BLZA01000018">
    <property type="protein sequence ID" value="GHJ86373.1"/>
    <property type="molecule type" value="Genomic_DNA"/>
</dbReference>
<evidence type="ECO:0000256" key="9">
    <source>
        <dbReference type="SAM" id="MobiDB-lite"/>
    </source>
</evidence>
<evidence type="ECO:0000256" key="5">
    <source>
        <dbReference type="ARBA" id="ARBA00022777"/>
    </source>
</evidence>
<evidence type="ECO:0000256" key="3">
    <source>
        <dbReference type="ARBA" id="ARBA00022679"/>
    </source>
</evidence>
<dbReference type="InterPro" id="IPR024604">
    <property type="entry name" value="GSG2_C"/>
</dbReference>
<feature type="region of interest" description="Disordered" evidence="9">
    <location>
        <begin position="88"/>
        <end position="196"/>
    </location>
</feature>
<dbReference type="Gene3D" id="1.10.510.10">
    <property type="entry name" value="Transferase(Phosphotransferase) domain 1"/>
    <property type="match status" value="1"/>
</dbReference>
<organism evidence="11 12">
    <name type="scientific">Naganishia liquefaciens</name>
    <dbReference type="NCBI Taxonomy" id="104408"/>
    <lineage>
        <taxon>Eukaryota</taxon>
        <taxon>Fungi</taxon>
        <taxon>Dikarya</taxon>
        <taxon>Basidiomycota</taxon>
        <taxon>Agaricomycotina</taxon>
        <taxon>Tremellomycetes</taxon>
        <taxon>Filobasidiales</taxon>
        <taxon>Filobasidiaceae</taxon>
        <taxon>Naganishia</taxon>
    </lineage>
</organism>
<dbReference type="GO" id="GO:0035556">
    <property type="term" value="P:intracellular signal transduction"/>
    <property type="evidence" value="ECO:0007669"/>
    <property type="project" value="TreeGrafter"/>
</dbReference>
<accession>A0A8H3TT20</accession>
<sequence>MLHSRTKTVKAYGRRSNTRVINIHTDFHEAIQLDKTKRVGDQVLQDKTAHNVPDGWSESDGSDDDAIVDSTLINAKSGVKVAGKRNIAKGNRPTPIEKKATPIEGKRSMNTNVRSGREVEIPLESPDLLENKIEVEDESLRPTAPSSHSTRSFASSPSSRPVLRNRRNGRKVLESSDESGSESEKPSGANNSIPSRDSAKVDEVLLDLKELSLATNQESNLATLFAACHQELADDFTSFVTSHSIPAFPETAAPNERGKRPIEHLNAFRKIGEASYSEVFGVWSASTISAEEPPRVVMKVVPLDLRLHGASSRRSTRLDEEMSEDEVCLTRVENVIKEIEITRLMNGTHKGFVKLHDAHVVCGAYPEILLESWDAFKADRGSESPRPDCLPADQHYLLLFLENAGTDLESYRFDKTNGWRQAVEVLWQVADSLATAEEKAKFEHRDLHEGQVLLSDSETGELRATVIDFGLSRAKSAVTGELFWTRIPEDVFDGQGEQWDVYRAMKTYIEADGDDWDGFHPVTNLMWLHYLTRRLLYATPTLIKPRSKALSRVMSRRDPSRSPIRRRTTRTTAAALATQMMTGGTDQGAELEAWEKLRLFEEACKAGLAECATPQQEGRCARIKPNKGRTLRGSAKSRDVVSTAKEAALWLVSND</sequence>
<keyword evidence="12" id="KW-1185">Reference proteome</keyword>
<dbReference type="GO" id="GO:0072354">
    <property type="term" value="F:histone H3T3 kinase activity"/>
    <property type="evidence" value="ECO:0007669"/>
    <property type="project" value="TreeGrafter"/>
</dbReference>
<dbReference type="PANTHER" id="PTHR24419:SF18">
    <property type="entry name" value="SERINE_THREONINE-PROTEIN KINASE HASPIN"/>
    <property type="match status" value="1"/>
</dbReference>
<keyword evidence="6" id="KW-0067">ATP-binding</keyword>
<evidence type="ECO:0000256" key="1">
    <source>
        <dbReference type="ARBA" id="ARBA00012513"/>
    </source>
</evidence>
<feature type="domain" description="Protein kinase" evidence="10">
    <location>
        <begin position="265"/>
        <end position="655"/>
    </location>
</feature>
<feature type="compositionally biased region" description="Low complexity" evidence="9">
    <location>
        <begin position="146"/>
        <end position="159"/>
    </location>
</feature>
<proteinExistence type="predicted"/>